<evidence type="ECO:0000256" key="1">
    <source>
        <dbReference type="SAM" id="MobiDB-lite"/>
    </source>
</evidence>
<organism evidence="2 3">
    <name type="scientific">Etheostoma spectabile</name>
    <name type="common">orangethroat darter</name>
    <dbReference type="NCBI Taxonomy" id="54343"/>
    <lineage>
        <taxon>Eukaryota</taxon>
        <taxon>Metazoa</taxon>
        <taxon>Chordata</taxon>
        <taxon>Craniata</taxon>
        <taxon>Vertebrata</taxon>
        <taxon>Euteleostomi</taxon>
        <taxon>Actinopterygii</taxon>
        <taxon>Neopterygii</taxon>
        <taxon>Teleostei</taxon>
        <taxon>Neoteleostei</taxon>
        <taxon>Acanthomorphata</taxon>
        <taxon>Eupercaria</taxon>
        <taxon>Perciformes</taxon>
        <taxon>Percoidei</taxon>
        <taxon>Percidae</taxon>
        <taxon>Etheostomatinae</taxon>
        <taxon>Etheostoma</taxon>
    </lineage>
</organism>
<dbReference type="EMBL" id="VOFY01000019">
    <property type="protein sequence ID" value="KAA8582729.1"/>
    <property type="molecule type" value="Genomic_DNA"/>
</dbReference>
<protein>
    <submittedName>
        <fullName evidence="2">Uncharacterized protein</fullName>
    </submittedName>
</protein>
<feature type="compositionally biased region" description="Polar residues" evidence="1">
    <location>
        <begin position="359"/>
        <end position="371"/>
    </location>
</feature>
<gene>
    <name evidence="2" type="ORF">FQN60_006400</name>
</gene>
<feature type="compositionally biased region" description="Basic and acidic residues" evidence="1">
    <location>
        <begin position="328"/>
        <end position="340"/>
    </location>
</feature>
<evidence type="ECO:0000313" key="2">
    <source>
        <dbReference type="EMBL" id="KAA8582729.1"/>
    </source>
</evidence>
<dbReference type="AlphaFoldDB" id="A0A5J5CPD3"/>
<name>A0A5J5CPD3_9PERO</name>
<keyword evidence="3" id="KW-1185">Reference proteome</keyword>
<feature type="region of interest" description="Disordered" evidence="1">
    <location>
        <begin position="290"/>
        <end position="371"/>
    </location>
</feature>
<reference evidence="2 3" key="1">
    <citation type="submission" date="2019-08" db="EMBL/GenBank/DDBJ databases">
        <title>A chromosome-level genome assembly, high-density linkage maps, and genome scans reveal the genomic architecture of hybrid incompatibilities underlying speciation via character displacement in darters (Percidae: Etheostominae).</title>
        <authorList>
            <person name="Moran R.L."/>
            <person name="Catchen J.M."/>
            <person name="Fuller R.C."/>
        </authorList>
    </citation>
    <scope>NUCLEOTIDE SEQUENCE [LARGE SCALE GENOMIC DNA]</scope>
    <source>
        <strain evidence="2">EspeVRDwgs_2016</strain>
        <tissue evidence="2">Muscle</tissue>
    </source>
</reference>
<evidence type="ECO:0000313" key="3">
    <source>
        <dbReference type="Proteomes" id="UP000327493"/>
    </source>
</evidence>
<comment type="caution">
    <text evidence="2">The sequence shown here is derived from an EMBL/GenBank/DDBJ whole genome shotgun (WGS) entry which is preliminary data.</text>
</comment>
<feature type="compositionally biased region" description="Polar residues" evidence="1">
    <location>
        <begin position="312"/>
        <end position="327"/>
    </location>
</feature>
<proteinExistence type="predicted"/>
<accession>A0A5J5CPD3</accession>
<dbReference type="Proteomes" id="UP000327493">
    <property type="component" value="Chromosome 19"/>
</dbReference>
<sequence>MEAMAVKKCRNKQKNFTNLSLGQLSWSWNGSVSFWRKTVTHIDITGWESRHQSCSQDTVPTTSVRLAVATHTPSGASRVAVTPVARMLSMEADRISVATEVVLMDVSHPSSSSVRESPDVSQATICPFKTWLSSPTLHSPLSQLSVEIRSKGRGGQRRNLLHLSQSDVGSAIGAQDHLQNTEGENASSHLIVERDQCHPPAGRLLQQGRQRSLQSVLDTLREDGNSNTTKNHQRVFQVLVVIVSLIRKYSDMTGQPYISHNSVGSENSSGPRLTSTSFPTSMETTLTLASSRLPPSLSTGETRQRNDKGKQRTCNSETLAIQQTELTSGRDRRGEGEGGRRRLRGGKGGQRQRSGPRFSETTGGQRWRNWT</sequence>